<keyword evidence="3" id="KW-1185">Reference proteome</keyword>
<organism evidence="2 3">
    <name type="scientific">Viridibacillus soli</name>
    <dbReference type="NCBI Taxonomy" id="2798301"/>
    <lineage>
        <taxon>Bacteria</taxon>
        <taxon>Bacillati</taxon>
        <taxon>Bacillota</taxon>
        <taxon>Bacilli</taxon>
        <taxon>Bacillales</taxon>
        <taxon>Caryophanaceae</taxon>
        <taxon>Viridibacillus</taxon>
    </lineage>
</organism>
<evidence type="ECO:0000313" key="3">
    <source>
        <dbReference type="Proteomes" id="UP000618943"/>
    </source>
</evidence>
<keyword evidence="1" id="KW-0472">Membrane</keyword>
<keyword evidence="1" id="KW-1133">Transmembrane helix</keyword>
<dbReference type="Proteomes" id="UP000618943">
    <property type="component" value="Unassembled WGS sequence"/>
</dbReference>
<gene>
    <name evidence="2" type="ORF">JFL43_00205</name>
</gene>
<feature type="transmembrane region" description="Helical" evidence="1">
    <location>
        <begin position="63"/>
        <end position="81"/>
    </location>
</feature>
<comment type="caution">
    <text evidence="2">The sequence shown here is derived from an EMBL/GenBank/DDBJ whole genome shotgun (WGS) entry which is preliminary data.</text>
</comment>
<feature type="transmembrane region" description="Helical" evidence="1">
    <location>
        <begin position="87"/>
        <end position="106"/>
    </location>
</feature>
<protein>
    <recommendedName>
        <fullName evidence="4">DUF2157 domain-containing protein</fullName>
    </recommendedName>
</protein>
<evidence type="ECO:0008006" key="4">
    <source>
        <dbReference type="Google" id="ProtNLM"/>
    </source>
</evidence>
<dbReference type="RefSeq" id="WP_200747467.1">
    <property type="nucleotide sequence ID" value="NZ_JAEOAH010000001.1"/>
</dbReference>
<feature type="transmembrane region" description="Helical" evidence="1">
    <location>
        <begin position="113"/>
        <end position="132"/>
    </location>
</feature>
<evidence type="ECO:0000256" key="1">
    <source>
        <dbReference type="SAM" id="Phobius"/>
    </source>
</evidence>
<feature type="transmembrane region" description="Helical" evidence="1">
    <location>
        <begin position="166"/>
        <end position="186"/>
    </location>
</feature>
<feature type="transmembrane region" description="Helical" evidence="1">
    <location>
        <begin position="138"/>
        <end position="159"/>
    </location>
</feature>
<name>A0ABS1H1M1_9BACL</name>
<dbReference type="EMBL" id="JAEOAH010000001">
    <property type="protein sequence ID" value="MBK3493313.1"/>
    <property type="molecule type" value="Genomic_DNA"/>
</dbReference>
<keyword evidence="1" id="KW-0812">Transmembrane</keyword>
<reference evidence="2 3" key="1">
    <citation type="submission" date="2020-12" db="EMBL/GenBank/DDBJ databases">
        <title>YIM B01967 draft genome.</title>
        <authorList>
            <person name="Yan X."/>
        </authorList>
    </citation>
    <scope>NUCLEOTIDE SEQUENCE [LARGE SCALE GENOMIC DNA]</scope>
    <source>
        <strain evidence="2 3">YIM B01967</strain>
    </source>
</reference>
<proteinExistence type="predicted"/>
<sequence>MKNQRKEMILNEILFWKKNNLLPEHYCNFLATLYAEGEELESTKLKVSSKNAVLAKERSNRTWLIALLGVGTIALLALLFMMSAKFVILPIIVVTIAIVGLLYYVFQFAANKTVIVTMAFAAAALLLLGLSVKITEVYLPFSNLAMHMALIINCVLWLVSGKRMKLIYFTISGAGGLLIVLLNIIFF</sequence>
<accession>A0ABS1H1M1</accession>
<evidence type="ECO:0000313" key="2">
    <source>
        <dbReference type="EMBL" id="MBK3493313.1"/>
    </source>
</evidence>